<keyword evidence="3" id="KW-0677">Repeat</keyword>
<evidence type="ECO:0000256" key="6">
    <source>
        <dbReference type="ARBA" id="ARBA00023242"/>
    </source>
</evidence>
<dbReference type="GO" id="GO:0005634">
    <property type="term" value="C:nucleus"/>
    <property type="evidence" value="ECO:0007669"/>
    <property type="project" value="UniProtKB-SubCell"/>
</dbReference>
<dbReference type="SMART" id="SM00355">
    <property type="entry name" value="ZnF_C2H2"/>
    <property type="match status" value="4"/>
</dbReference>
<feature type="compositionally biased region" description="Basic residues" evidence="8">
    <location>
        <begin position="355"/>
        <end position="371"/>
    </location>
</feature>
<dbReference type="InterPro" id="IPR050589">
    <property type="entry name" value="Ikaros_C2H2-ZF"/>
</dbReference>
<organism evidence="10 11">
    <name type="scientific">Manduca sexta</name>
    <name type="common">Tobacco hawkmoth</name>
    <name type="synonym">Tobacco hornworm</name>
    <dbReference type="NCBI Taxonomy" id="7130"/>
    <lineage>
        <taxon>Eukaryota</taxon>
        <taxon>Metazoa</taxon>
        <taxon>Ecdysozoa</taxon>
        <taxon>Arthropoda</taxon>
        <taxon>Hexapoda</taxon>
        <taxon>Insecta</taxon>
        <taxon>Pterygota</taxon>
        <taxon>Neoptera</taxon>
        <taxon>Endopterygota</taxon>
        <taxon>Lepidoptera</taxon>
        <taxon>Glossata</taxon>
        <taxon>Ditrysia</taxon>
        <taxon>Bombycoidea</taxon>
        <taxon>Sphingidae</taxon>
        <taxon>Sphinginae</taxon>
        <taxon>Sphingini</taxon>
        <taxon>Manduca</taxon>
    </lineage>
</organism>
<reference evidence="10" key="2">
    <citation type="submission" date="2020-12" db="EMBL/GenBank/DDBJ databases">
        <authorList>
            <person name="Kanost M."/>
        </authorList>
    </citation>
    <scope>NUCLEOTIDE SEQUENCE</scope>
</reference>
<proteinExistence type="predicted"/>
<evidence type="ECO:0000313" key="11">
    <source>
        <dbReference type="Proteomes" id="UP000791440"/>
    </source>
</evidence>
<keyword evidence="4 7" id="KW-0863">Zinc-finger</keyword>
<dbReference type="GO" id="GO:0000978">
    <property type="term" value="F:RNA polymerase II cis-regulatory region sequence-specific DNA binding"/>
    <property type="evidence" value="ECO:0007669"/>
    <property type="project" value="TreeGrafter"/>
</dbReference>
<dbReference type="Pfam" id="PF00096">
    <property type="entry name" value="zf-C2H2"/>
    <property type="match status" value="2"/>
</dbReference>
<sequence>MRRVRVMDVPPAKRNCDEDSEMNFAAFSAMGAGGTHFVTTGGQLPVAKLQQNVTNNGTALSQVVGVMGGVAMGEGGVQYMRTLEGGATLQHAPQLITVPIALPGAKPGDPQPTVQIQVLSPQNLLQAQQQSKYHMQIPIQGLQPAGALLTVAYSPEGNETGGIQLVGQNALGDGTYGMRSGLQVLAAIPPEMQLVQPSQTQTDNKEQIQSAMHQVFITPNQQIIINSPEDQKNLNNNTNSTNNNNSDITSIVIKEECEDIHMDDESSQGTESSETMSWQINNSGQQELAKYFSQLPPQQTQALPVSLQQFLKLNPTEWKKEENNQIEIEISPLEENKEEPVAEAVLSEDGTLRIQSKKKKKYKKKPPKPARPKPGQVVIATASDGTPIFCCPECQMAYSEKEQLEIHLVVHKIERRFICGICGAGLKRKEHLERHKLGHNPERPYVCAVCRKGFKRREHLNLHTVIHTGVKTEMCLECGKGFYRKDHLRKHTRSHESKRARDEAEAGSGGSTSAAATGTTAAGTSVLAPATSPDVKPIAGTNILPEITIHVPTSANVQVPVQINIPQHVMSSLAAAQQASQAQNSAHSIQLSSQHSSQLGSPDSPQHNDAHAQLEALLAQHT</sequence>
<dbReference type="FunFam" id="3.30.160.60:FF:000340">
    <property type="entry name" value="zinc finger protein 473 isoform X1"/>
    <property type="match status" value="1"/>
</dbReference>
<feature type="region of interest" description="Disordered" evidence="8">
    <location>
        <begin position="488"/>
        <end position="520"/>
    </location>
</feature>
<comment type="caution">
    <text evidence="10">The sequence shown here is derived from an EMBL/GenBank/DDBJ whole genome shotgun (WGS) entry which is preliminary data.</text>
</comment>
<feature type="domain" description="C2H2-type" evidence="9">
    <location>
        <begin position="445"/>
        <end position="472"/>
    </location>
</feature>
<protein>
    <recommendedName>
        <fullName evidence="9">C2H2-type domain-containing protein</fullName>
    </recommendedName>
</protein>
<feature type="domain" description="C2H2-type" evidence="9">
    <location>
        <begin position="417"/>
        <end position="444"/>
    </location>
</feature>
<feature type="domain" description="C2H2-type" evidence="9">
    <location>
        <begin position="389"/>
        <end position="416"/>
    </location>
</feature>
<keyword evidence="2" id="KW-0479">Metal-binding</keyword>
<evidence type="ECO:0000256" key="3">
    <source>
        <dbReference type="ARBA" id="ARBA00022737"/>
    </source>
</evidence>
<dbReference type="PROSITE" id="PS00028">
    <property type="entry name" value="ZINC_FINGER_C2H2_1"/>
    <property type="match status" value="4"/>
</dbReference>
<accession>A0A921Z2Q7</accession>
<dbReference type="GO" id="GO:0003700">
    <property type="term" value="F:DNA-binding transcription factor activity"/>
    <property type="evidence" value="ECO:0007669"/>
    <property type="project" value="TreeGrafter"/>
</dbReference>
<feature type="region of interest" description="Disordered" evidence="8">
    <location>
        <begin position="354"/>
        <end position="375"/>
    </location>
</feature>
<dbReference type="Proteomes" id="UP000791440">
    <property type="component" value="Unassembled WGS sequence"/>
</dbReference>
<dbReference type="PANTHER" id="PTHR24404">
    <property type="entry name" value="ZINC FINGER PROTEIN"/>
    <property type="match status" value="1"/>
</dbReference>
<dbReference type="PROSITE" id="PS50157">
    <property type="entry name" value="ZINC_FINGER_C2H2_2"/>
    <property type="match status" value="4"/>
</dbReference>
<evidence type="ECO:0000256" key="4">
    <source>
        <dbReference type="ARBA" id="ARBA00022771"/>
    </source>
</evidence>
<evidence type="ECO:0000256" key="5">
    <source>
        <dbReference type="ARBA" id="ARBA00022833"/>
    </source>
</evidence>
<dbReference type="GO" id="GO:0008270">
    <property type="term" value="F:zinc ion binding"/>
    <property type="evidence" value="ECO:0007669"/>
    <property type="project" value="UniProtKB-KW"/>
</dbReference>
<dbReference type="EMBL" id="JH668386">
    <property type="protein sequence ID" value="KAG6450328.1"/>
    <property type="molecule type" value="Genomic_DNA"/>
</dbReference>
<name>A0A921Z2Q7_MANSE</name>
<feature type="domain" description="C2H2-type" evidence="9">
    <location>
        <begin position="473"/>
        <end position="500"/>
    </location>
</feature>
<evidence type="ECO:0000256" key="8">
    <source>
        <dbReference type="SAM" id="MobiDB-lite"/>
    </source>
</evidence>
<gene>
    <name evidence="10" type="ORF">O3G_MSEX006502</name>
</gene>
<feature type="compositionally biased region" description="Basic and acidic residues" evidence="8">
    <location>
        <begin position="494"/>
        <end position="504"/>
    </location>
</feature>
<keyword evidence="6" id="KW-0539">Nucleus</keyword>
<dbReference type="GO" id="GO:0006357">
    <property type="term" value="P:regulation of transcription by RNA polymerase II"/>
    <property type="evidence" value="ECO:0007669"/>
    <property type="project" value="TreeGrafter"/>
</dbReference>
<keyword evidence="5" id="KW-0862">Zinc</keyword>
<evidence type="ECO:0000256" key="7">
    <source>
        <dbReference type="PROSITE-ProRule" id="PRU00042"/>
    </source>
</evidence>
<keyword evidence="11" id="KW-1185">Reference proteome</keyword>
<feature type="compositionally biased region" description="Low complexity" evidence="8">
    <location>
        <begin position="584"/>
        <end position="604"/>
    </location>
</feature>
<dbReference type="AlphaFoldDB" id="A0A921Z2Q7"/>
<feature type="region of interest" description="Disordered" evidence="8">
    <location>
        <begin position="584"/>
        <end position="608"/>
    </location>
</feature>
<dbReference type="InterPro" id="IPR013087">
    <property type="entry name" value="Znf_C2H2_type"/>
</dbReference>
<evidence type="ECO:0000259" key="9">
    <source>
        <dbReference type="PROSITE" id="PS50157"/>
    </source>
</evidence>
<evidence type="ECO:0000256" key="1">
    <source>
        <dbReference type="ARBA" id="ARBA00004123"/>
    </source>
</evidence>
<dbReference type="PANTHER" id="PTHR24404:SF114">
    <property type="entry name" value="KLUMPFUSS, ISOFORM B-RELATED"/>
    <property type="match status" value="1"/>
</dbReference>
<reference evidence="10" key="1">
    <citation type="journal article" date="2016" name="Insect Biochem. Mol. Biol.">
        <title>Multifaceted biological insights from a draft genome sequence of the tobacco hornworm moth, Manduca sexta.</title>
        <authorList>
            <person name="Kanost M.R."/>
            <person name="Arrese E.L."/>
            <person name="Cao X."/>
            <person name="Chen Y.R."/>
            <person name="Chellapilla S."/>
            <person name="Goldsmith M.R."/>
            <person name="Grosse-Wilde E."/>
            <person name="Heckel D.G."/>
            <person name="Herndon N."/>
            <person name="Jiang H."/>
            <person name="Papanicolaou A."/>
            <person name="Qu J."/>
            <person name="Soulages J.L."/>
            <person name="Vogel H."/>
            <person name="Walters J."/>
            <person name="Waterhouse R.M."/>
            <person name="Ahn S.J."/>
            <person name="Almeida F.C."/>
            <person name="An C."/>
            <person name="Aqrawi P."/>
            <person name="Bretschneider A."/>
            <person name="Bryant W.B."/>
            <person name="Bucks S."/>
            <person name="Chao H."/>
            <person name="Chevignon G."/>
            <person name="Christen J.M."/>
            <person name="Clarke D.F."/>
            <person name="Dittmer N.T."/>
            <person name="Ferguson L.C.F."/>
            <person name="Garavelou S."/>
            <person name="Gordon K.H.J."/>
            <person name="Gunaratna R.T."/>
            <person name="Han Y."/>
            <person name="Hauser F."/>
            <person name="He Y."/>
            <person name="Heidel-Fischer H."/>
            <person name="Hirsh A."/>
            <person name="Hu Y."/>
            <person name="Jiang H."/>
            <person name="Kalra D."/>
            <person name="Klinner C."/>
            <person name="Konig C."/>
            <person name="Kovar C."/>
            <person name="Kroll A.R."/>
            <person name="Kuwar S.S."/>
            <person name="Lee S.L."/>
            <person name="Lehman R."/>
            <person name="Li K."/>
            <person name="Li Z."/>
            <person name="Liang H."/>
            <person name="Lovelace S."/>
            <person name="Lu Z."/>
            <person name="Mansfield J.H."/>
            <person name="McCulloch K.J."/>
            <person name="Mathew T."/>
            <person name="Morton B."/>
            <person name="Muzny D.M."/>
            <person name="Neunemann D."/>
            <person name="Ongeri F."/>
            <person name="Pauchet Y."/>
            <person name="Pu L.L."/>
            <person name="Pyrousis I."/>
            <person name="Rao X.J."/>
            <person name="Redding A."/>
            <person name="Roesel C."/>
            <person name="Sanchez-Gracia A."/>
            <person name="Schaack S."/>
            <person name="Shukla A."/>
            <person name="Tetreau G."/>
            <person name="Wang Y."/>
            <person name="Xiong G.H."/>
            <person name="Traut W."/>
            <person name="Walsh T.K."/>
            <person name="Worley K.C."/>
            <person name="Wu D."/>
            <person name="Wu W."/>
            <person name="Wu Y.Q."/>
            <person name="Zhang X."/>
            <person name="Zou Z."/>
            <person name="Zucker H."/>
            <person name="Briscoe A.D."/>
            <person name="Burmester T."/>
            <person name="Clem R.J."/>
            <person name="Feyereisen R."/>
            <person name="Grimmelikhuijzen C.J.P."/>
            <person name="Hamodrakas S.J."/>
            <person name="Hansson B.S."/>
            <person name="Huguet E."/>
            <person name="Jermiin L.S."/>
            <person name="Lan Q."/>
            <person name="Lehman H.K."/>
            <person name="Lorenzen M."/>
            <person name="Merzendorfer H."/>
            <person name="Michalopoulos I."/>
            <person name="Morton D.B."/>
            <person name="Muthukrishnan S."/>
            <person name="Oakeshott J.G."/>
            <person name="Palmer W."/>
            <person name="Park Y."/>
            <person name="Passarelli A.L."/>
            <person name="Rozas J."/>
            <person name="Schwartz L.M."/>
            <person name="Smith W."/>
            <person name="Southgate A."/>
            <person name="Vilcinskas A."/>
            <person name="Vogt R."/>
            <person name="Wang P."/>
            <person name="Werren J."/>
            <person name="Yu X.Q."/>
            <person name="Zhou J.J."/>
            <person name="Brown S.J."/>
            <person name="Scherer S.E."/>
            <person name="Richards S."/>
            <person name="Blissard G.W."/>
        </authorList>
    </citation>
    <scope>NUCLEOTIDE SEQUENCE</scope>
</reference>
<evidence type="ECO:0000313" key="10">
    <source>
        <dbReference type="EMBL" id="KAG6450328.1"/>
    </source>
</evidence>
<evidence type="ECO:0000256" key="2">
    <source>
        <dbReference type="ARBA" id="ARBA00022723"/>
    </source>
</evidence>
<feature type="compositionally biased region" description="Low complexity" evidence="8">
    <location>
        <begin position="511"/>
        <end position="520"/>
    </location>
</feature>
<comment type="subcellular location">
    <subcellularLocation>
        <location evidence="1">Nucleus</location>
    </subcellularLocation>
</comment>
<dbReference type="FunFam" id="3.30.160.60:FF:000100">
    <property type="entry name" value="Zinc finger 45-like"/>
    <property type="match status" value="1"/>
</dbReference>